<evidence type="ECO:0000256" key="1">
    <source>
        <dbReference type="ARBA" id="ARBA00012920"/>
    </source>
</evidence>
<dbReference type="InterPro" id="IPR036152">
    <property type="entry name" value="Asp/glu_Ase-like_sf"/>
</dbReference>
<dbReference type="Pfam" id="PF17763">
    <property type="entry name" value="Asparaginase_C"/>
    <property type="match status" value="1"/>
</dbReference>
<dbReference type="SMART" id="SM00870">
    <property type="entry name" value="Asparaginase"/>
    <property type="match status" value="1"/>
</dbReference>
<keyword evidence="5" id="KW-0808">Transferase</keyword>
<dbReference type="InterPro" id="IPR027473">
    <property type="entry name" value="L-asparaginase_C"/>
</dbReference>
<evidence type="ECO:0000259" key="3">
    <source>
        <dbReference type="Pfam" id="PF00710"/>
    </source>
</evidence>
<name>A0A0D2N1T4_9CHLO</name>
<dbReference type="PANTHER" id="PTHR11707:SF28">
    <property type="entry name" value="60 KDA LYSOPHOSPHOLIPASE"/>
    <property type="match status" value="1"/>
</dbReference>
<evidence type="ECO:0000313" key="5">
    <source>
        <dbReference type="EMBL" id="KIZ06467.1"/>
    </source>
</evidence>
<dbReference type="GO" id="GO:0016740">
    <property type="term" value="F:transferase activity"/>
    <property type="evidence" value="ECO:0007669"/>
    <property type="project" value="UniProtKB-KW"/>
</dbReference>
<accession>A0A0D2N1T4</accession>
<dbReference type="Proteomes" id="UP000054498">
    <property type="component" value="Unassembled WGS sequence"/>
</dbReference>
<gene>
    <name evidence="5" type="ORF">MNEG_1486</name>
</gene>
<dbReference type="KEGG" id="mng:MNEG_1486"/>
<dbReference type="GO" id="GO:0009066">
    <property type="term" value="P:aspartate family amino acid metabolic process"/>
    <property type="evidence" value="ECO:0007669"/>
    <property type="project" value="UniProtKB-ARBA"/>
</dbReference>
<dbReference type="OrthoDB" id="542841at2759"/>
<dbReference type="RefSeq" id="XP_013905486.1">
    <property type="nucleotide sequence ID" value="XM_014050032.1"/>
</dbReference>
<dbReference type="PIRSF" id="PIRSF500176">
    <property type="entry name" value="L_ASNase"/>
    <property type="match status" value="1"/>
</dbReference>
<dbReference type="SUPFAM" id="SSF53774">
    <property type="entry name" value="Glutaminase/Asparaginase"/>
    <property type="match status" value="1"/>
</dbReference>
<sequence>MAYTASALSLMLLGFRKPIVLTGSQMPLASARTDARQNLIDALTCAVAGQTPPHVQARRRVRCVLLGWSEVAICFGGKLMRGNRAQKVDSSSYQAFDSTYPYLATLGIGVDWNHKFLLQLEGSYRPRFLLDPAVIRIPIVPGSDPRLCYGDLMARGVKGVVLETFGVGNMPDSANLGWLPWLKDQTKKGLKVCLTSQCAKGDLKPELYKAGAAAMALGVEAGPQMTSE</sequence>
<dbReference type="Pfam" id="PF00710">
    <property type="entry name" value="Asparaginase"/>
    <property type="match status" value="1"/>
</dbReference>
<evidence type="ECO:0000313" key="6">
    <source>
        <dbReference type="Proteomes" id="UP000054498"/>
    </source>
</evidence>
<feature type="signal peptide" evidence="2">
    <location>
        <begin position="1"/>
        <end position="22"/>
    </location>
</feature>
<dbReference type="Gene3D" id="3.40.50.1170">
    <property type="entry name" value="L-asparaginase, N-terminal domain"/>
    <property type="match status" value="1"/>
</dbReference>
<feature type="chain" id="PRO_5002265158" description="asparaginase" evidence="2">
    <location>
        <begin position="23"/>
        <end position="228"/>
    </location>
</feature>
<evidence type="ECO:0000256" key="2">
    <source>
        <dbReference type="SAM" id="SignalP"/>
    </source>
</evidence>
<dbReference type="EMBL" id="KK100368">
    <property type="protein sequence ID" value="KIZ06467.1"/>
    <property type="molecule type" value="Genomic_DNA"/>
</dbReference>
<dbReference type="InterPro" id="IPR037152">
    <property type="entry name" value="L-asparaginase_N_sf"/>
</dbReference>
<dbReference type="InterPro" id="IPR040919">
    <property type="entry name" value="Asparaginase_C"/>
</dbReference>
<dbReference type="AlphaFoldDB" id="A0A0D2N1T4"/>
<feature type="domain" description="L-asparaginase N-terminal" evidence="3">
    <location>
        <begin position="1"/>
        <end position="115"/>
    </location>
</feature>
<dbReference type="PROSITE" id="PS51732">
    <property type="entry name" value="ASN_GLN_ASE_3"/>
    <property type="match status" value="1"/>
</dbReference>
<keyword evidence="2" id="KW-0732">Signal</keyword>
<protein>
    <recommendedName>
        <fullName evidence="1">asparaginase</fullName>
        <ecNumber evidence="1">3.5.1.1</ecNumber>
    </recommendedName>
</protein>
<keyword evidence="6" id="KW-1185">Reference proteome</keyword>
<dbReference type="PANTHER" id="PTHR11707">
    <property type="entry name" value="L-ASPARAGINASE"/>
    <property type="match status" value="1"/>
</dbReference>
<dbReference type="Gene3D" id="3.40.50.40">
    <property type="match status" value="1"/>
</dbReference>
<dbReference type="InterPro" id="IPR027474">
    <property type="entry name" value="L-asparaginase_N"/>
</dbReference>
<proteinExistence type="predicted"/>
<feature type="domain" description="Asparaginase/glutaminase C-terminal" evidence="4">
    <location>
        <begin position="136"/>
        <end position="228"/>
    </location>
</feature>
<organism evidence="5 6">
    <name type="scientific">Monoraphidium neglectum</name>
    <dbReference type="NCBI Taxonomy" id="145388"/>
    <lineage>
        <taxon>Eukaryota</taxon>
        <taxon>Viridiplantae</taxon>
        <taxon>Chlorophyta</taxon>
        <taxon>core chlorophytes</taxon>
        <taxon>Chlorophyceae</taxon>
        <taxon>CS clade</taxon>
        <taxon>Sphaeropleales</taxon>
        <taxon>Selenastraceae</taxon>
        <taxon>Monoraphidium</taxon>
    </lineage>
</organism>
<dbReference type="GO" id="GO:0004067">
    <property type="term" value="F:asparaginase activity"/>
    <property type="evidence" value="ECO:0007669"/>
    <property type="project" value="UniProtKB-UniRule"/>
</dbReference>
<dbReference type="EC" id="3.5.1.1" evidence="1"/>
<dbReference type="PIRSF" id="PIRSF001220">
    <property type="entry name" value="L-ASNase_gatD"/>
    <property type="match status" value="1"/>
</dbReference>
<evidence type="ECO:0000259" key="4">
    <source>
        <dbReference type="Pfam" id="PF17763"/>
    </source>
</evidence>
<reference evidence="5 6" key="1">
    <citation type="journal article" date="2013" name="BMC Genomics">
        <title>Reconstruction of the lipid metabolism for the microalga Monoraphidium neglectum from its genome sequence reveals characteristics suitable for biofuel production.</title>
        <authorList>
            <person name="Bogen C."/>
            <person name="Al-Dilaimi A."/>
            <person name="Albersmeier A."/>
            <person name="Wichmann J."/>
            <person name="Grundmann M."/>
            <person name="Rupp O."/>
            <person name="Lauersen K.J."/>
            <person name="Blifernez-Klassen O."/>
            <person name="Kalinowski J."/>
            <person name="Goesmann A."/>
            <person name="Mussgnug J.H."/>
            <person name="Kruse O."/>
        </authorList>
    </citation>
    <scope>NUCLEOTIDE SEQUENCE [LARGE SCALE GENOMIC DNA]</scope>
    <source>
        <strain evidence="5 6">SAG 48.87</strain>
    </source>
</reference>
<dbReference type="STRING" id="145388.A0A0D2N1T4"/>
<dbReference type="InterPro" id="IPR006034">
    <property type="entry name" value="Asparaginase/glutaminase-like"/>
</dbReference>
<dbReference type="GeneID" id="25732463"/>